<proteinExistence type="inferred from homology"/>
<evidence type="ECO:0000256" key="7">
    <source>
        <dbReference type="ARBA" id="ARBA00022833"/>
    </source>
</evidence>
<dbReference type="FunFam" id="3.40.630.10:FF:000011">
    <property type="entry name" value="cytosolic carboxypeptidase 2 isoform X1"/>
    <property type="match status" value="1"/>
</dbReference>
<dbReference type="RefSeq" id="XP_037882991.1">
    <property type="nucleotide sequence ID" value="XM_038027063.1"/>
</dbReference>
<accession>A0A8U0WCJ8</accession>
<dbReference type="AlphaFoldDB" id="A0A8U0WCJ8"/>
<dbReference type="GO" id="GO:0004181">
    <property type="term" value="F:metallocarboxypeptidase activity"/>
    <property type="evidence" value="ECO:0007669"/>
    <property type="project" value="InterPro"/>
</dbReference>
<keyword evidence="5" id="KW-0479">Metal-binding</keyword>
<evidence type="ECO:0000313" key="12">
    <source>
        <dbReference type="RefSeq" id="XP_037882991.1"/>
    </source>
</evidence>
<sequence length="633" mass="73466">MDLNAGGGRVQFLQAQLFPVCSLTPAAIQERGYLGNFLTKGLRTNQLEVNTDERTLRPIARLKEPRELFALPKDKEHGCSQQAPRWPIECQVLEERIIHIPNVPDIPEFYYRPSGNELKPRPVGEENGIVVFNYNPISAVNYFSRSAVNGAKIVTNCHPYNPEEYDGLEFESRFESGNLARAVRITPTYYELYLRPDLYTSRSKQWFYFRVRRTRKNVIYRFSIVNLVKSNSLYNDGMRPLLYSTINAKTRNEGWRRCGDNICYYCNEDENQPCSDDEVECSYTLTFNIEFSHDNDTVYFAHSYPYTYSDLQDYLMNIQNDPVKSKFCKLRLLCRTLAGNNVYYLTVTAPTTSDEIMKRKKSIVVSARVHPSETPSSWMMKGLMDFITADTAVAKRLRHKFIFKLIPMLNPDGVIVGNTRNSLTGKDLNRQYRTVIRETYPSIWYTKALIKRLIDECGVSMYCDMHAHSRTHNIFVYGCENKRNAEKKLSEQVFPLMMHKNVADKFSFENCKFKVQRSKEGTGRIVVWMLGITNSYTLEASFGGSTLGSRKGTHFSTMDYEHMGRVFCETLLDYSDENPNKVKKQTKLIKMIKKIRKREKREQKALKLKKLNDQECIIEEKLKVKQSLDESLS</sequence>
<evidence type="ECO:0000259" key="10">
    <source>
        <dbReference type="PROSITE" id="PS52035"/>
    </source>
</evidence>
<dbReference type="Proteomes" id="UP000092443">
    <property type="component" value="Unplaced"/>
</dbReference>
<dbReference type="Pfam" id="PF18027">
    <property type="entry name" value="Pepdidase_M14_N"/>
    <property type="match status" value="1"/>
</dbReference>
<evidence type="ECO:0000256" key="2">
    <source>
        <dbReference type="ARBA" id="ARBA00005988"/>
    </source>
</evidence>
<dbReference type="GO" id="GO:0006508">
    <property type="term" value="P:proteolysis"/>
    <property type="evidence" value="ECO:0007669"/>
    <property type="project" value="UniProtKB-KW"/>
</dbReference>
<reference evidence="12" key="1">
    <citation type="submission" date="2025-08" db="UniProtKB">
        <authorList>
            <consortium name="RefSeq"/>
        </authorList>
    </citation>
    <scope>IDENTIFICATION</scope>
    <source>
        <tissue evidence="12">Whole body pupa</tissue>
    </source>
</reference>
<dbReference type="InterPro" id="IPR040626">
    <property type="entry name" value="Pepdidase_M14_N"/>
</dbReference>
<evidence type="ECO:0000313" key="11">
    <source>
        <dbReference type="Proteomes" id="UP000092443"/>
    </source>
</evidence>
<dbReference type="InterPro" id="IPR050821">
    <property type="entry name" value="Cytosolic_carboxypeptidase"/>
</dbReference>
<name>A0A8U0WCJ8_9MUSC</name>
<organism evidence="11 12">
    <name type="scientific">Glossina fuscipes</name>
    <dbReference type="NCBI Taxonomy" id="7396"/>
    <lineage>
        <taxon>Eukaryota</taxon>
        <taxon>Metazoa</taxon>
        <taxon>Ecdysozoa</taxon>
        <taxon>Arthropoda</taxon>
        <taxon>Hexapoda</taxon>
        <taxon>Insecta</taxon>
        <taxon>Pterygota</taxon>
        <taxon>Neoptera</taxon>
        <taxon>Endopterygota</taxon>
        <taxon>Diptera</taxon>
        <taxon>Brachycera</taxon>
        <taxon>Muscomorpha</taxon>
        <taxon>Hippoboscoidea</taxon>
        <taxon>Glossinidae</taxon>
        <taxon>Glossina</taxon>
    </lineage>
</organism>
<gene>
    <name evidence="12" type="primary">LOC119633466</name>
</gene>
<dbReference type="Pfam" id="PF00246">
    <property type="entry name" value="Peptidase_M14"/>
    <property type="match status" value="1"/>
</dbReference>
<dbReference type="SUPFAM" id="SSF53187">
    <property type="entry name" value="Zn-dependent exopeptidases"/>
    <property type="match status" value="1"/>
</dbReference>
<evidence type="ECO:0000256" key="9">
    <source>
        <dbReference type="PROSITE-ProRule" id="PRU01379"/>
    </source>
</evidence>
<evidence type="ECO:0000256" key="1">
    <source>
        <dbReference type="ARBA" id="ARBA00001947"/>
    </source>
</evidence>
<evidence type="ECO:0000256" key="5">
    <source>
        <dbReference type="ARBA" id="ARBA00022723"/>
    </source>
</evidence>
<keyword evidence="11" id="KW-1185">Reference proteome</keyword>
<dbReference type="CDD" id="cd06907">
    <property type="entry name" value="M14_AGBL2-3_like"/>
    <property type="match status" value="1"/>
</dbReference>
<evidence type="ECO:0000256" key="3">
    <source>
        <dbReference type="ARBA" id="ARBA00022645"/>
    </source>
</evidence>
<feature type="domain" description="Peptidase M14" evidence="10">
    <location>
        <begin position="304"/>
        <end position="575"/>
    </location>
</feature>
<comment type="similarity">
    <text evidence="2 9">Belongs to the peptidase M14 family.</text>
</comment>
<keyword evidence="7" id="KW-0862">Zinc</keyword>
<dbReference type="PANTHER" id="PTHR12756:SF45">
    <property type="entry name" value="CYTOSOLIC CARBOXYPEPTIDASE NNA1"/>
    <property type="match status" value="1"/>
</dbReference>
<keyword evidence="6" id="KW-0378">Hydrolase</keyword>
<evidence type="ECO:0000256" key="4">
    <source>
        <dbReference type="ARBA" id="ARBA00022670"/>
    </source>
</evidence>
<evidence type="ECO:0000256" key="6">
    <source>
        <dbReference type="ARBA" id="ARBA00022801"/>
    </source>
</evidence>
<dbReference type="PANTHER" id="PTHR12756">
    <property type="entry name" value="CYTOSOLIC CARBOXYPEPTIDASE"/>
    <property type="match status" value="1"/>
</dbReference>
<dbReference type="InterPro" id="IPR000834">
    <property type="entry name" value="Peptidase_M14"/>
</dbReference>
<comment type="cofactor">
    <cofactor evidence="1">
        <name>Zn(2+)</name>
        <dbReference type="ChEBI" id="CHEBI:29105"/>
    </cofactor>
</comment>
<dbReference type="PROSITE" id="PS52035">
    <property type="entry name" value="PEPTIDASE_M14"/>
    <property type="match status" value="1"/>
</dbReference>
<dbReference type="GO" id="GO:0008270">
    <property type="term" value="F:zinc ion binding"/>
    <property type="evidence" value="ECO:0007669"/>
    <property type="project" value="InterPro"/>
</dbReference>
<evidence type="ECO:0000256" key="8">
    <source>
        <dbReference type="ARBA" id="ARBA00023049"/>
    </source>
</evidence>
<keyword evidence="3 12" id="KW-0121">Carboxypeptidase</keyword>
<feature type="active site" description="Proton donor/acceptor" evidence="9">
    <location>
        <position position="539"/>
    </location>
</feature>
<dbReference type="Gene3D" id="3.40.630.10">
    <property type="entry name" value="Zn peptidases"/>
    <property type="match status" value="1"/>
</dbReference>
<dbReference type="GeneID" id="119633466"/>
<keyword evidence="4" id="KW-0645">Protease</keyword>
<protein>
    <submittedName>
        <fullName evidence="12">Cytosolic carboxypeptidase Nna1 isoform X4</fullName>
    </submittedName>
</protein>
<dbReference type="Gene3D" id="2.60.40.3120">
    <property type="match status" value="1"/>
</dbReference>
<keyword evidence="8" id="KW-0482">Metalloprotease</keyword>